<sequence length="162" mass="17611">LKTLEWVRRRESLCVCGPSGTGKSHFTEALGQTAVEAGMTVAWFTIEDLGALVRRHRADDSIARALARIIRSDLIIVDDIGLLPVSPDAAEGFYRLVDAAYERRALAVSSNLHPSGFDEIMPKTLATATVDRLMHHAHIVVTQGDSFRLAQATSGQGVKPFS</sequence>
<dbReference type="SUPFAM" id="SSF52540">
    <property type="entry name" value="P-loop containing nucleoside triphosphate hydrolases"/>
    <property type="match status" value="1"/>
</dbReference>
<protein>
    <submittedName>
        <fullName evidence="2">ATP-binding protein</fullName>
    </submittedName>
</protein>
<feature type="domain" description="AAA+ ATPase" evidence="1">
    <location>
        <begin position="9"/>
        <end position="140"/>
    </location>
</feature>
<feature type="non-terminal residue" evidence="2">
    <location>
        <position position="1"/>
    </location>
</feature>
<keyword evidence="2" id="KW-0067">ATP-binding</keyword>
<accession>A0ABU7FYA1</accession>
<dbReference type="GO" id="GO:0005524">
    <property type="term" value="F:ATP binding"/>
    <property type="evidence" value="ECO:0007669"/>
    <property type="project" value="UniProtKB-KW"/>
</dbReference>
<dbReference type="InterPro" id="IPR003593">
    <property type="entry name" value="AAA+_ATPase"/>
</dbReference>
<organism evidence="2 3">
    <name type="scientific">Streptomyces chiangmaiensis</name>
    <dbReference type="NCBI Taxonomy" id="766497"/>
    <lineage>
        <taxon>Bacteria</taxon>
        <taxon>Bacillati</taxon>
        <taxon>Actinomycetota</taxon>
        <taxon>Actinomycetes</taxon>
        <taxon>Kitasatosporales</taxon>
        <taxon>Streptomycetaceae</taxon>
        <taxon>Streptomyces</taxon>
    </lineage>
</organism>
<dbReference type="InterPro" id="IPR002611">
    <property type="entry name" value="IstB_ATP-bd"/>
</dbReference>
<dbReference type="PANTHER" id="PTHR30050:SF4">
    <property type="entry name" value="ATP-BINDING PROTEIN RV3427C IN INSERTION SEQUENCE-RELATED"/>
    <property type="match status" value="1"/>
</dbReference>
<dbReference type="InterPro" id="IPR027417">
    <property type="entry name" value="P-loop_NTPase"/>
</dbReference>
<name>A0ABU7FYA1_9ACTN</name>
<reference evidence="2" key="1">
    <citation type="submission" date="2024-01" db="EMBL/GenBank/DDBJ databases">
        <title>First draft genome sequence data of TA4-1, the type strain of Gram-positive actinobacterium Streptomyces chiangmaiensis.</title>
        <authorList>
            <person name="Yasawong M."/>
            <person name="Nantapong N."/>
        </authorList>
    </citation>
    <scope>NUCLEOTIDE SEQUENCE</scope>
    <source>
        <strain evidence="2">TA4-1</strain>
    </source>
</reference>
<comment type="caution">
    <text evidence="2">The sequence shown here is derived from an EMBL/GenBank/DDBJ whole genome shotgun (WGS) entry which is preliminary data.</text>
</comment>
<dbReference type="PANTHER" id="PTHR30050">
    <property type="entry name" value="CHROMOSOMAL REPLICATION INITIATOR PROTEIN DNAA"/>
    <property type="match status" value="1"/>
</dbReference>
<dbReference type="EMBL" id="JAYWVC010000726">
    <property type="protein sequence ID" value="MED7829101.1"/>
    <property type="molecule type" value="Genomic_DNA"/>
</dbReference>
<gene>
    <name evidence="2" type="ORF">VXC91_46645</name>
</gene>
<dbReference type="RefSeq" id="WP_329513372.1">
    <property type="nucleotide sequence ID" value="NZ_JAYWVC010000726.1"/>
</dbReference>
<proteinExistence type="predicted"/>
<dbReference type="Pfam" id="PF01695">
    <property type="entry name" value="IstB_IS21"/>
    <property type="match status" value="1"/>
</dbReference>
<evidence type="ECO:0000313" key="3">
    <source>
        <dbReference type="Proteomes" id="UP001333996"/>
    </source>
</evidence>
<keyword evidence="2" id="KW-0547">Nucleotide-binding</keyword>
<dbReference type="Proteomes" id="UP001333996">
    <property type="component" value="Unassembled WGS sequence"/>
</dbReference>
<evidence type="ECO:0000313" key="2">
    <source>
        <dbReference type="EMBL" id="MED7829101.1"/>
    </source>
</evidence>
<dbReference type="Gene3D" id="3.40.50.300">
    <property type="entry name" value="P-loop containing nucleotide triphosphate hydrolases"/>
    <property type="match status" value="1"/>
</dbReference>
<keyword evidence="3" id="KW-1185">Reference proteome</keyword>
<dbReference type="SMART" id="SM00382">
    <property type="entry name" value="AAA"/>
    <property type="match status" value="1"/>
</dbReference>
<evidence type="ECO:0000259" key="1">
    <source>
        <dbReference type="SMART" id="SM00382"/>
    </source>
</evidence>